<keyword evidence="1" id="KW-0430">Lectin</keyword>
<dbReference type="AlphaFoldDB" id="A0A3B4FSX2"/>
<sequence length="222" mass="25049">MCVCVYAYLRGVVCSALEPHVSFTPNDRSLSLVAISPPRPNPITGDNRNQLWAQDSISSSVLLLPAPRLLATKYTCLHTHSLTNTTHTKEKKTCPSRWSMFSCSCYLLSERSGSWDEGRKDCRNKGADLVVIESPEEQNYLITLTQNPTWIGLNDKEEEGKWKWIDGTPLTLKYWESNQPDNGAGDTRWGEEDCAHIRTPANTLWNDRSCGASLHWVCEKMS</sequence>
<protein>
    <recommendedName>
        <fullName evidence="3">C-type lectin domain-containing protein</fullName>
    </recommendedName>
</protein>
<name>A0A3B4FSX2_9CICH</name>
<dbReference type="Gene3D" id="3.10.100.10">
    <property type="entry name" value="Mannose-Binding Protein A, subunit A"/>
    <property type="match status" value="1"/>
</dbReference>
<dbReference type="Pfam" id="PF00059">
    <property type="entry name" value="Lectin_C"/>
    <property type="match status" value="1"/>
</dbReference>
<dbReference type="PANTHER" id="PTHR22803">
    <property type="entry name" value="MANNOSE, PHOSPHOLIPASE, LECTIN RECEPTOR RELATED"/>
    <property type="match status" value="1"/>
</dbReference>
<dbReference type="PROSITE" id="PS00615">
    <property type="entry name" value="C_TYPE_LECTIN_1"/>
    <property type="match status" value="1"/>
</dbReference>
<dbReference type="InterPro" id="IPR001304">
    <property type="entry name" value="C-type_lectin-like"/>
</dbReference>
<evidence type="ECO:0000256" key="2">
    <source>
        <dbReference type="ARBA" id="ARBA00023157"/>
    </source>
</evidence>
<dbReference type="SMART" id="SM00034">
    <property type="entry name" value="CLECT"/>
    <property type="match status" value="1"/>
</dbReference>
<reference evidence="4" key="1">
    <citation type="submission" date="2023-09" db="UniProtKB">
        <authorList>
            <consortium name="Ensembl"/>
        </authorList>
    </citation>
    <scope>IDENTIFICATION</scope>
</reference>
<dbReference type="STRING" id="303518.ENSPNYP00000012889"/>
<dbReference type="GO" id="GO:0030246">
    <property type="term" value="F:carbohydrate binding"/>
    <property type="evidence" value="ECO:0007669"/>
    <property type="project" value="UniProtKB-KW"/>
</dbReference>
<dbReference type="InterPro" id="IPR016187">
    <property type="entry name" value="CTDL_fold"/>
</dbReference>
<dbReference type="InterPro" id="IPR033989">
    <property type="entry name" value="CD209-like_CTLD"/>
</dbReference>
<dbReference type="GeneTree" id="ENSGT01030000234575"/>
<evidence type="ECO:0000313" key="4">
    <source>
        <dbReference type="Ensembl" id="ENSPNYP00000012889.1"/>
    </source>
</evidence>
<evidence type="ECO:0000259" key="3">
    <source>
        <dbReference type="PROSITE" id="PS50041"/>
    </source>
</evidence>
<accession>A0A3B4FSX2</accession>
<dbReference type="InterPro" id="IPR018378">
    <property type="entry name" value="C-type_lectin_CS"/>
</dbReference>
<feature type="domain" description="C-type lectin" evidence="3">
    <location>
        <begin position="101"/>
        <end position="219"/>
    </location>
</feature>
<dbReference type="CDD" id="cd03590">
    <property type="entry name" value="CLECT_DC-SIGN_like"/>
    <property type="match status" value="1"/>
</dbReference>
<dbReference type="Ensembl" id="ENSPNYT00000013206.1">
    <property type="protein sequence ID" value="ENSPNYP00000012889.1"/>
    <property type="gene ID" value="ENSPNYG00000009759.1"/>
</dbReference>
<dbReference type="SUPFAM" id="SSF56436">
    <property type="entry name" value="C-type lectin-like"/>
    <property type="match status" value="1"/>
</dbReference>
<proteinExistence type="predicted"/>
<organism evidence="4">
    <name type="scientific">Pundamilia nyererei</name>
    <dbReference type="NCBI Taxonomy" id="303518"/>
    <lineage>
        <taxon>Eukaryota</taxon>
        <taxon>Metazoa</taxon>
        <taxon>Chordata</taxon>
        <taxon>Craniata</taxon>
        <taxon>Vertebrata</taxon>
        <taxon>Euteleostomi</taxon>
        <taxon>Actinopterygii</taxon>
        <taxon>Neopterygii</taxon>
        <taxon>Teleostei</taxon>
        <taxon>Neoteleostei</taxon>
        <taxon>Acanthomorphata</taxon>
        <taxon>Ovalentaria</taxon>
        <taxon>Cichlomorphae</taxon>
        <taxon>Cichliformes</taxon>
        <taxon>Cichlidae</taxon>
        <taxon>African cichlids</taxon>
        <taxon>Pseudocrenilabrinae</taxon>
        <taxon>Haplochromini</taxon>
        <taxon>Pundamilia</taxon>
    </lineage>
</organism>
<evidence type="ECO:0000256" key="1">
    <source>
        <dbReference type="ARBA" id="ARBA00022734"/>
    </source>
</evidence>
<dbReference type="InterPro" id="IPR016186">
    <property type="entry name" value="C-type_lectin-like/link_sf"/>
</dbReference>
<dbReference type="PROSITE" id="PS50041">
    <property type="entry name" value="C_TYPE_LECTIN_2"/>
    <property type="match status" value="1"/>
</dbReference>
<keyword evidence="2" id="KW-1015">Disulfide bond</keyword>
<dbReference type="InterPro" id="IPR050111">
    <property type="entry name" value="C-type_lectin/snaclec_domain"/>
</dbReference>